<dbReference type="Proteomes" id="UP000578036">
    <property type="component" value="Unassembled WGS sequence"/>
</dbReference>
<evidence type="ECO:0000313" key="1">
    <source>
        <dbReference type="EMBL" id="MBB3009486.1"/>
    </source>
</evidence>
<proteinExistence type="predicted"/>
<dbReference type="AlphaFoldDB" id="A0A7W4VDA4"/>
<organism evidence="1 2">
    <name type="scientific">Cupriavidus alkaliphilus</name>
    <dbReference type="NCBI Taxonomy" id="942866"/>
    <lineage>
        <taxon>Bacteria</taxon>
        <taxon>Pseudomonadati</taxon>
        <taxon>Pseudomonadota</taxon>
        <taxon>Betaproteobacteria</taxon>
        <taxon>Burkholderiales</taxon>
        <taxon>Burkholderiaceae</taxon>
        <taxon>Cupriavidus</taxon>
    </lineage>
</organism>
<protein>
    <submittedName>
        <fullName evidence="1">Uncharacterized protein</fullName>
    </submittedName>
</protein>
<comment type="caution">
    <text evidence="1">The sequence shown here is derived from an EMBL/GenBank/DDBJ whole genome shotgun (WGS) entry which is preliminary data.</text>
</comment>
<name>A0A7W4VDA4_9BURK</name>
<evidence type="ECO:0000313" key="2">
    <source>
        <dbReference type="Proteomes" id="UP000578036"/>
    </source>
</evidence>
<keyword evidence="2" id="KW-1185">Reference proteome</keyword>
<sequence length="243" mass="28145">MLNAPPPTLAEAVAAWWRKRPDRTYEWVGMDKDRLQNWMVPLLQVQHVDARHQDMRVSVDAMDSSNVATWYANKLWFYESLQGLARLDARLIEGDRRLLACAHRDQCYADTHTDQVTLSGLWLMGAYEWLRTFKDRLKEFKHPQENKFVALCNRFGTVRVPLAKFEPQRRKGHRKLKGYSIARPATSRGGTGWIVDEGVFISRLELANDLITALTEYDPFPGVSQWFPRPPKGPLNLTEFLCD</sequence>
<reference evidence="1 2" key="1">
    <citation type="submission" date="2020-08" db="EMBL/GenBank/DDBJ databases">
        <title>Genomic Encyclopedia of Type Strains, Phase IV (KMG-V): Genome sequencing to study the core and pangenomes of soil and plant-associated prokaryotes.</title>
        <authorList>
            <person name="Whitman W."/>
        </authorList>
    </citation>
    <scope>NUCLEOTIDE SEQUENCE [LARGE SCALE GENOMIC DNA]</scope>
    <source>
        <strain evidence="1 2">SLV-2362</strain>
    </source>
</reference>
<gene>
    <name evidence="1" type="ORF">FHX61_004159</name>
</gene>
<accession>A0A7W4VDA4</accession>
<dbReference type="EMBL" id="JACHWF010000005">
    <property type="protein sequence ID" value="MBB3009486.1"/>
    <property type="molecule type" value="Genomic_DNA"/>
</dbReference>